<gene>
    <name evidence="2" type="ORF">CIB84_017456</name>
</gene>
<name>A0A2P4S3T6_BAMTH</name>
<evidence type="ECO:0000256" key="1">
    <source>
        <dbReference type="SAM" id="MobiDB-lite"/>
    </source>
</evidence>
<protein>
    <submittedName>
        <fullName evidence="2">Uncharacterized protein</fullName>
    </submittedName>
</protein>
<reference evidence="2 3" key="1">
    <citation type="submission" date="2018-01" db="EMBL/GenBank/DDBJ databases">
        <title>Comparison of the Chinese Bamboo Partridge and Red Junglefowl genome sequences highlights the importance of demography in genome evolution.</title>
        <authorList>
            <person name="Tiley G.P."/>
            <person name="Kimball R.T."/>
            <person name="Braun E.L."/>
            <person name="Burleigh J.G."/>
        </authorList>
    </citation>
    <scope>NUCLEOTIDE SEQUENCE [LARGE SCALE GENOMIC DNA]</scope>
    <source>
        <strain evidence="2">RTK389</strain>
        <tissue evidence="2">Blood</tissue>
    </source>
</reference>
<accession>A0A2P4S3T6</accession>
<dbReference type="EMBL" id="PPHD01116460">
    <property type="protein sequence ID" value="POI18800.1"/>
    <property type="molecule type" value="Genomic_DNA"/>
</dbReference>
<evidence type="ECO:0000313" key="2">
    <source>
        <dbReference type="EMBL" id="POI18800.1"/>
    </source>
</evidence>
<dbReference type="Proteomes" id="UP000237246">
    <property type="component" value="Unassembled WGS sequence"/>
</dbReference>
<evidence type="ECO:0000313" key="3">
    <source>
        <dbReference type="Proteomes" id="UP000237246"/>
    </source>
</evidence>
<feature type="region of interest" description="Disordered" evidence="1">
    <location>
        <begin position="1"/>
        <end position="55"/>
    </location>
</feature>
<feature type="compositionally biased region" description="Polar residues" evidence="1">
    <location>
        <begin position="29"/>
        <end position="48"/>
    </location>
</feature>
<comment type="caution">
    <text evidence="2">The sequence shown here is derived from an EMBL/GenBank/DDBJ whole genome shotgun (WGS) entry which is preliminary data.</text>
</comment>
<proteinExistence type="predicted"/>
<dbReference type="AlphaFoldDB" id="A0A2P4S3T6"/>
<keyword evidence="3" id="KW-1185">Reference proteome</keyword>
<sequence length="55" mass="6002">MSVHKVSDPGTGKRVFIQYVPHTGPEVRSSPSPKSHGTPSQNLVSEQANENEENE</sequence>
<organism evidence="2 3">
    <name type="scientific">Bambusicola thoracicus</name>
    <name type="common">Chinese bamboo-partridge</name>
    <name type="synonym">Perdix thoracica</name>
    <dbReference type="NCBI Taxonomy" id="9083"/>
    <lineage>
        <taxon>Eukaryota</taxon>
        <taxon>Metazoa</taxon>
        <taxon>Chordata</taxon>
        <taxon>Craniata</taxon>
        <taxon>Vertebrata</taxon>
        <taxon>Euteleostomi</taxon>
        <taxon>Archelosauria</taxon>
        <taxon>Archosauria</taxon>
        <taxon>Dinosauria</taxon>
        <taxon>Saurischia</taxon>
        <taxon>Theropoda</taxon>
        <taxon>Coelurosauria</taxon>
        <taxon>Aves</taxon>
        <taxon>Neognathae</taxon>
        <taxon>Galloanserae</taxon>
        <taxon>Galliformes</taxon>
        <taxon>Phasianidae</taxon>
        <taxon>Perdicinae</taxon>
        <taxon>Bambusicola</taxon>
    </lineage>
</organism>